<evidence type="ECO:0000256" key="6">
    <source>
        <dbReference type="ARBA" id="ARBA00023136"/>
    </source>
</evidence>
<evidence type="ECO:0000256" key="7">
    <source>
        <dbReference type="RuleBase" id="RU363032"/>
    </source>
</evidence>
<feature type="domain" description="ABC transmembrane type-1" evidence="8">
    <location>
        <begin position="74"/>
        <end position="279"/>
    </location>
</feature>
<feature type="transmembrane region" description="Helical" evidence="7">
    <location>
        <begin position="160"/>
        <end position="179"/>
    </location>
</feature>
<dbReference type="Pfam" id="PF00528">
    <property type="entry name" value="BPD_transp_1"/>
    <property type="match status" value="1"/>
</dbReference>
<accession>A0ABU0ATE7</accession>
<dbReference type="CDD" id="cd06261">
    <property type="entry name" value="TM_PBP2"/>
    <property type="match status" value="1"/>
</dbReference>
<dbReference type="InterPro" id="IPR045621">
    <property type="entry name" value="BPD_transp_1_N"/>
</dbReference>
<dbReference type="SUPFAM" id="SSF161098">
    <property type="entry name" value="MetI-like"/>
    <property type="match status" value="1"/>
</dbReference>
<dbReference type="PANTHER" id="PTHR43163:SF6">
    <property type="entry name" value="DIPEPTIDE TRANSPORT SYSTEM PERMEASE PROTEIN DPPB-RELATED"/>
    <property type="match status" value="1"/>
</dbReference>
<dbReference type="InterPro" id="IPR000515">
    <property type="entry name" value="MetI-like"/>
</dbReference>
<keyword evidence="5 7" id="KW-1133">Transmembrane helix</keyword>
<feature type="transmembrane region" description="Helical" evidence="7">
    <location>
        <begin position="76"/>
        <end position="100"/>
    </location>
</feature>
<comment type="subcellular location">
    <subcellularLocation>
        <location evidence="1 7">Cell membrane</location>
        <topology evidence="1 7">Multi-pass membrane protein</topology>
    </subcellularLocation>
</comment>
<dbReference type="EMBL" id="JAUSTN010000002">
    <property type="protein sequence ID" value="MDQ0274544.1"/>
    <property type="molecule type" value="Genomic_DNA"/>
</dbReference>
<evidence type="ECO:0000256" key="3">
    <source>
        <dbReference type="ARBA" id="ARBA00022475"/>
    </source>
</evidence>
<keyword evidence="3" id="KW-1003">Cell membrane</keyword>
<dbReference type="PANTHER" id="PTHR43163">
    <property type="entry name" value="DIPEPTIDE TRANSPORT SYSTEM PERMEASE PROTEIN DPPB-RELATED"/>
    <property type="match status" value="1"/>
</dbReference>
<evidence type="ECO:0000256" key="4">
    <source>
        <dbReference type="ARBA" id="ARBA00022692"/>
    </source>
</evidence>
<keyword evidence="2 7" id="KW-0813">Transport</keyword>
<evidence type="ECO:0000313" key="9">
    <source>
        <dbReference type="EMBL" id="MDQ0274544.1"/>
    </source>
</evidence>
<evidence type="ECO:0000256" key="5">
    <source>
        <dbReference type="ARBA" id="ARBA00022989"/>
    </source>
</evidence>
<feature type="transmembrane region" description="Helical" evidence="7">
    <location>
        <begin position="260"/>
        <end position="283"/>
    </location>
</feature>
<proteinExistence type="inferred from homology"/>
<feature type="transmembrane region" description="Helical" evidence="7">
    <location>
        <begin position="214"/>
        <end position="240"/>
    </location>
</feature>
<gene>
    <name evidence="9" type="ORF">J2S72_000552</name>
</gene>
<evidence type="ECO:0000259" key="8">
    <source>
        <dbReference type="PROSITE" id="PS50928"/>
    </source>
</evidence>
<comment type="similarity">
    <text evidence="7">Belongs to the binding-protein-dependent transport system permease family.</text>
</comment>
<dbReference type="PROSITE" id="PS50928">
    <property type="entry name" value="ABC_TM1"/>
    <property type="match status" value="1"/>
</dbReference>
<dbReference type="Pfam" id="PF19300">
    <property type="entry name" value="BPD_transp_1_N"/>
    <property type="match status" value="1"/>
</dbReference>
<feature type="transmembrane region" description="Helical" evidence="7">
    <location>
        <begin position="121"/>
        <end position="140"/>
    </location>
</feature>
<comment type="caution">
    <text evidence="9">The sequence shown here is derived from an EMBL/GenBank/DDBJ whole genome shotgun (WGS) entry which is preliminary data.</text>
</comment>
<dbReference type="InterPro" id="IPR035906">
    <property type="entry name" value="MetI-like_sf"/>
</dbReference>
<dbReference type="Proteomes" id="UP001236559">
    <property type="component" value="Unassembled WGS sequence"/>
</dbReference>
<evidence type="ECO:0000256" key="2">
    <source>
        <dbReference type="ARBA" id="ARBA00022448"/>
    </source>
</evidence>
<organism evidence="9 10">
    <name type="scientific">Peptoniphilus koenoeneniae</name>
    <dbReference type="NCBI Taxonomy" id="507751"/>
    <lineage>
        <taxon>Bacteria</taxon>
        <taxon>Bacillati</taxon>
        <taxon>Bacillota</taxon>
        <taxon>Tissierellia</taxon>
        <taxon>Tissierellales</taxon>
        <taxon>Peptoniphilaceae</taxon>
        <taxon>Peptoniphilus</taxon>
    </lineage>
</organism>
<keyword evidence="10" id="KW-1185">Reference proteome</keyword>
<protein>
    <submittedName>
        <fullName evidence="9">Peptide/nickel transport system permease protein</fullName>
    </submittedName>
</protein>
<dbReference type="Gene3D" id="1.10.3720.10">
    <property type="entry name" value="MetI-like"/>
    <property type="match status" value="1"/>
</dbReference>
<name>A0ABU0ATE7_9FIRM</name>
<reference evidence="9 10" key="1">
    <citation type="submission" date="2023-07" db="EMBL/GenBank/DDBJ databases">
        <title>Genomic Encyclopedia of Type Strains, Phase IV (KMG-IV): sequencing the most valuable type-strain genomes for metagenomic binning, comparative biology and taxonomic classification.</title>
        <authorList>
            <person name="Goeker M."/>
        </authorList>
    </citation>
    <scope>NUCLEOTIDE SEQUENCE [LARGE SCALE GENOMIC DNA]</scope>
    <source>
        <strain evidence="9 10">DSM 22616</strain>
    </source>
</reference>
<keyword evidence="6 7" id="KW-0472">Membrane</keyword>
<sequence>MIFLVFQILPGNPAQIILGSEADEKQVKQLETELGIDKPMPERYLNWMKDLLKGDMGKSLKYNVNVKDLFMDRLPVTLFLTSYSLILTVLIGIPLGIWIASKDDKWYSTIIAGITQLGISIPSFWLAFILILIFSVKLNIFPTFGYNVMSGNLLNKLYKFFIPAFAISLSNIATIVRYLRTAILDQIRKNYVRTARVKGLDINKILYRHVLRNALIPVITILGIILTSSIGGSIIIENVFALPGIGSLIVQSVSSRDFPLIQSVVVVIAAMVIFINFIIDICYRIIDPRIRGGE</sequence>
<keyword evidence="4 7" id="KW-0812">Transmembrane</keyword>
<evidence type="ECO:0000256" key="1">
    <source>
        <dbReference type="ARBA" id="ARBA00004651"/>
    </source>
</evidence>
<evidence type="ECO:0000313" key="10">
    <source>
        <dbReference type="Proteomes" id="UP001236559"/>
    </source>
</evidence>